<evidence type="ECO:0000313" key="1">
    <source>
        <dbReference type="EMBL" id="MCE3533456.1"/>
    </source>
</evidence>
<accession>A0ABS8X7E8</accession>
<proteinExistence type="predicted"/>
<evidence type="ECO:0000313" key="2">
    <source>
        <dbReference type="Proteomes" id="UP001320170"/>
    </source>
</evidence>
<organism evidence="1 2">
    <name type="scientific">Legionella resiliens</name>
    <dbReference type="NCBI Taxonomy" id="2905958"/>
    <lineage>
        <taxon>Bacteria</taxon>
        <taxon>Pseudomonadati</taxon>
        <taxon>Pseudomonadota</taxon>
        <taxon>Gammaproteobacteria</taxon>
        <taxon>Legionellales</taxon>
        <taxon>Legionellaceae</taxon>
        <taxon>Legionella</taxon>
    </lineage>
</organism>
<reference evidence="1 2" key="1">
    <citation type="journal article" date="2024" name="Pathogens">
        <title>Characterization of a Novel Species of Legionella Isolated from a Healthcare Facility: Legionella resiliens sp. nov.</title>
        <authorList>
            <person name="Cristino S."/>
            <person name="Pascale M.R."/>
            <person name="Marino F."/>
            <person name="Derelitto C."/>
            <person name="Salaris S."/>
            <person name="Orsini M."/>
            <person name="Squarzoni S."/>
            <person name="Grottola A."/>
            <person name="Girolamini L."/>
        </authorList>
    </citation>
    <scope>NUCLEOTIDE SEQUENCE [LARGE SCALE GENOMIC DNA]</scope>
    <source>
        <strain evidence="1 2">8cVS16</strain>
    </source>
</reference>
<protein>
    <submittedName>
        <fullName evidence="1">Uncharacterized protein</fullName>
    </submittedName>
</protein>
<dbReference type="Proteomes" id="UP001320170">
    <property type="component" value="Unassembled WGS sequence"/>
</dbReference>
<dbReference type="RefSeq" id="WP_182350128.1">
    <property type="nucleotide sequence ID" value="NZ_JAJSPM010000009.1"/>
</dbReference>
<dbReference type="EMBL" id="JAJTND010000005">
    <property type="protein sequence ID" value="MCE3533456.1"/>
    <property type="molecule type" value="Genomic_DNA"/>
</dbReference>
<gene>
    <name evidence="1" type="ORF">LXO92_13835</name>
</gene>
<sequence>MKSISEIKELLALSKNPGNISPELMAFFFYLKEMKRKEKKRNGDFNAFAMSTNELDWLAELVERMITYSNESLRFQIGISKWDGSEQLNHWSFLEFNFNFNDEILPTLDILICDPLGFSQALVFTNLLSSRMEFGNLSKMCTLKVYIPTDILQVKGRVCAYFTTDNISMLSNQTDYCPIYDYMNSHQHEGKNQEAIDTLSKFRESLANYYTEEELNDIYNFNIVVAPLPVRLLRTKHSVSDLEKEVRDSEEHRGVVVNNKGETAWSSIRKNLFFVEDRAGSEQQKNMRVNKKMEKLGGEIREASSSISSLEDARVISEGIQRHLLSGLEEAIEQSIKRADYSPF</sequence>
<keyword evidence="2" id="KW-1185">Reference proteome</keyword>
<comment type="caution">
    <text evidence="1">The sequence shown here is derived from an EMBL/GenBank/DDBJ whole genome shotgun (WGS) entry which is preliminary data.</text>
</comment>
<name>A0ABS8X7E8_9GAMM</name>